<keyword evidence="2" id="KW-1003">Cell membrane</keyword>
<evidence type="ECO:0000313" key="12">
    <source>
        <dbReference type="Proteomes" id="UP001240171"/>
    </source>
</evidence>
<dbReference type="SMART" id="SM00283">
    <property type="entry name" value="MA"/>
    <property type="match status" value="1"/>
</dbReference>
<evidence type="ECO:0000256" key="7">
    <source>
        <dbReference type="SAM" id="Coils"/>
    </source>
</evidence>
<dbReference type="Pfam" id="PF12729">
    <property type="entry name" value="4HB_MCP_1"/>
    <property type="match status" value="1"/>
</dbReference>
<keyword evidence="8" id="KW-0812">Transmembrane</keyword>
<comment type="similarity">
    <text evidence="5">Belongs to the methyl-accepting chemotaxis (MCP) protein family.</text>
</comment>
<dbReference type="CDD" id="cd06225">
    <property type="entry name" value="HAMP"/>
    <property type="match status" value="1"/>
</dbReference>
<feature type="transmembrane region" description="Helical" evidence="8">
    <location>
        <begin position="29"/>
        <end position="49"/>
    </location>
</feature>
<evidence type="ECO:0000256" key="8">
    <source>
        <dbReference type="SAM" id="Phobius"/>
    </source>
</evidence>
<evidence type="ECO:0000313" key="11">
    <source>
        <dbReference type="EMBL" id="MDO7907182.1"/>
    </source>
</evidence>
<proteinExistence type="inferred from homology"/>
<name>A0ABT9CGX2_9BACL</name>
<evidence type="ECO:0000259" key="10">
    <source>
        <dbReference type="PROSITE" id="PS50885"/>
    </source>
</evidence>
<keyword evidence="12" id="KW-1185">Reference proteome</keyword>
<dbReference type="InterPro" id="IPR004089">
    <property type="entry name" value="MCPsignal_dom"/>
</dbReference>
<evidence type="ECO:0000256" key="3">
    <source>
        <dbReference type="ARBA" id="ARBA00023136"/>
    </source>
</evidence>
<evidence type="ECO:0000256" key="6">
    <source>
        <dbReference type="PROSITE-ProRule" id="PRU00284"/>
    </source>
</evidence>
<keyword evidence="3 8" id="KW-0472">Membrane</keyword>
<feature type="domain" description="HAMP" evidence="10">
    <location>
        <begin position="228"/>
        <end position="281"/>
    </location>
</feature>
<comment type="subcellular location">
    <subcellularLocation>
        <location evidence="1">Cell membrane</location>
    </subcellularLocation>
</comment>
<evidence type="ECO:0000256" key="1">
    <source>
        <dbReference type="ARBA" id="ARBA00004236"/>
    </source>
</evidence>
<protein>
    <submittedName>
        <fullName evidence="11">HAMP domain-containing methyl-accepting chemotaxis protein</fullName>
    </submittedName>
</protein>
<dbReference type="PANTHER" id="PTHR32089:SF112">
    <property type="entry name" value="LYSOZYME-LIKE PROTEIN-RELATED"/>
    <property type="match status" value="1"/>
</dbReference>
<organism evidence="11 12">
    <name type="scientific">Paenibacillus lacisoli</name>
    <dbReference type="NCBI Taxonomy" id="3064525"/>
    <lineage>
        <taxon>Bacteria</taxon>
        <taxon>Bacillati</taxon>
        <taxon>Bacillota</taxon>
        <taxon>Bacilli</taxon>
        <taxon>Bacillales</taxon>
        <taxon>Paenibacillaceae</taxon>
        <taxon>Paenibacillus</taxon>
    </lineage>
</organism>
<sequence>MKFAKGSKKLDNRNRLSWFDVRQSVGRQIGILFGILVACLIVLGAVTLIRMNEMRDNTRNIADTWMPGIEQINKIHYDMEHVLTLSYRHFEGESADIKSKIMDERTSTIRDLVQTFKEYGSRLYSSEEQQHFDSLKNKWNEYMIVNQQAINLSEQGQGELAAEVARKGTAAFDTIQDDLNFLIDYNHKMAASDRNGVFNSFETGRWTLMIGVLTVIILTILANLLVRRSIVRPLVRVTSAVQVMAEGNLAEGDIIVKRRDEIGILALAMNDMKRNLAQMVTAISRTSRTLNRRSGELVVMLGETKHGSEQIAVTMEEIARGAESQAQTAVDSAQAVSELNTYIKDHSSRGEQMRSTSQEIMRAGEQGKASMDHAVRQMRIIADIVSDSMDKVMELDQKNASIDKLVQVIQDIARQTNLLALNAAIEAARAGESGRGFAVVAGEVRQLSEAVQRSVQEITTMTASIQHDSKLVVESLQTGVVQSEQGRVQMESTGQAFGVIAGSLDEMDSMIGALTSNLAQMEEASERMNEYSQMISAVSEQAAAGVEEASASAEEQVGSLESVTVQIQELKEMAEELQASVSRFKLD</sequence>
<dbReference type="Pfam" id="PF00672">
    <property type="entry name" value="HAMP"/>
    <property type="match status" value="1"/>
</dbReference>
<dbReference type="InterPro" id="IPR003660">
    <property type="entry name" value="HAMP_dom"/>
</dbReference>
<dbReference type="SUPFAM" id="SSF58104">
    <property type="entry name" value="Methyl-accepting chemotaxis protein (MCP) signaling domain"/>
    <property type="match status" value="1"/>
</dbReference>
<keyword evidence="7" id="KW-0175">Coiled coil</keyword>
<dbReference type="PROSITE" id="PS50885">
    <property type="entry name" value="HAMP"/>
    <property type="match status" value="1"/>
</dbReference>
<accession>A0ABT9CGX2</accession>
<reference evidence="11 12" key="1">
    <citation type="submission" date="2023-07" db="EMBL/GenBank/DDBJ databases">
        <title>Paenibacillus sp. JX-17 nov. isolated from soil.</title>
        <authorList>
            <person name="Wan Y."/>
            <person name="Liu B."/>
        </authorList>
    </citation>
    <scope>NUCLEOTIDE SEQUENCE [LARGE SCALE GENOMIC DNA]</scope>
    <source>
        <strain evidence="11 12">JX-17</strain>
    </source>
</reference>
<dbReference type="Proteomes" id="UP001240171">
    <property type="component" value="Unassembled WGS sequence"/>
</dbReference>
<feature type="domain" description="Methyl-accepting transducer" evidence="9">
    <location>
        <begin position="300"/>
        <end position="557"/>
    </location>
</feature>
<dbReference type="Gene3D" id="1.10.287.950">
    <property type="entry name" value="Methyl-accepting chemotaxis protein"/>
    <property type="match status" value="1"/>
</dbReference>
<dbReference type="EMBL" id="JAUQTB010000006">
    <property type="protein sequence ID" value="MDO7907182.1"/>
    <property type="molecule type" value="Genomic_DNA"/>
</dbReference>
<dbReference type="Gene3D" id="6.10.340.10">
    <property type="match status" value="1"/>
</dbReference>
<keyword evidence="8" id="KW-1133">Transmembrane helix</keyword>
<feature type="coiled-coil region" evidence="7">
    <location>
        <begin position="504"/>
        <end position="587"/>
    </location>
</feature>
<evidence type="ECO:0000256" key="2">
    <source>
        <dbReference type="ARBA" id="ARBA00022475"/>
    </source>
</evidence>
<dbReference type="SMART" id="SM00304">
    <property type="entry name" value="HAMP"/>
    <property type="match status" value="1"/>
</dbReference>
<comment type="caution">
    <text evidence="11">The sequence shown here is derived from an EMBL/GenBank/DDBJ whole genome shotgun (WGS) entry which is preliminary data.</text>
</comment>
<evidence type="ECO:0000256" key="4">
    <source>
        <dbReference type="ARBA" id="ARBA00023224"/>
    </source>
</evidence>
<evidence type="ECO:0000259" key="9">
    <source>
        <dbReference type="PROSITE" id="PS50111"/>
    </source>
</evidence>
<dbReference type="InterPro" id="IPR024478">
    <property type="entry name" value="HlyB_4HB_MCP"/>
</dbReference>
<evidence type="ECO:0000256" key="5">
    <source>
        <dbReference type="ARBA" id="ARBA00029447"/>
    </source>
</evidence>
<keyword evidence="4 6" id="KW-0807">Transducer</keyword>
<gene>
    <name evidence="11" type="ORF">Q5741_12255</name>
</gene>
<dbReference type="Pfam" id="PF00015">
    <property type="entry name" value="MCPsignal"/>
    <property type="match status" value="1"/>
</dbReference>
<dbReference type="PROSITE" id="PS50111">
    <property type="entry name" value="CHEMOTAXIS_TRANSDUC_2"/>
    <property type="match status" value="1"/>
</dbReference>
<dbReference type="PANTHER" id="PTHR32089">
    <property type="entry name" value="METHYL-ACCEPTING CHEMOTAXIS PROTEIN MCPB"/>
    <property type="match status" value="1"/>
</dbReference>
<feature type="transmembrane region" description="Helical" evidence="8">
    <location>
        <begin position="206"/>
        <end position="226"/>
    </location>
</feature>
<dbReference type="RefSeq" id="WP_305024389.1">
    <property type="nucleotide sequence ID" value="NZ_JAUQTB010000006.1"/>
</dbReference>